<gene>
    <name evidence="3" type="ORF">PFICI_13336</name>
</gene>
<feature type="compositionally biased region" description="Low complexity" evidence="2">
    <location>
        <begin position="428"/>
        <end position="439"/>
    </location>
</feature>
<protein>
    <submittedName>
        <fullName evidence="3">Uncharacterized protein</fullName>
    </submittedName>
</protein>
<keyword evidence="4" id="KW-1185">Reference proteome</keyword>
<feature type="compositionally biased region" description="Polar residues" evidence="2">
    <location>
        <begin position="392"/>
        <end position="414"/>
    </location>
</feature>
<dbReference type="EMBL" id="KI912119">
    <property type="protein sequence ID" value="ETS74852.1"/>
    <property type="molecule type" value="Genomic_DNA"/>
</dbReference>
<feature type="coiled-coil region" evidence="1">
    <location>
        <begin position="610"/>
        <end position="644"/>
    </location>
</feature>
<feature type="compositionally biased region" description="Polar residues" evidence="2">
    <location>
        <begin position="583"/>
        <end position="593"/>
    </location>
</feature>
<dbReference type="STRING" id="1229662.W3WP01"/>
<evidence type="ECO:0000256" key="2">
    <source>
        <dbReference type="SAM" id="MobiDB-lite"/>
    </source>
</evidence>
<feature type="region of interest" description="Disordered" evidence="2">
    <location>
        <begin position="1"/>
        <end position="342"/>
    </location>
</feature>
<feature type="compositionally biased region" description="Polar residues" evidence="2">
    <location>
        <begin position="206"/>
        <end position="215"/>
    </location>
</feature>
<name>W3WP01_PESFW</name>
<dbReference type="OrthoDB" id="2555519at2759"/>
<feature type="compositionally biased region" description="Polar residues" evidence="2">
    <location>
        <begin position="18"/>
        <end position="30"/>
    </location>
</feature>
<feature type="compositionally biased region" description="Polar residues" evidence="2">
    <location>
        <begin position="441"/>
        <end position="495"/>
    </location>
</feature>
<feature type="region of interest" description="Disordered" evidence="2">
    <location>
        <begin position="780"/>
        <end position="844"/>
    </location>
</feature>
<dbReference type="PANTHER" id="PTHR38701:SF1">
    <property type="entry name" value="UP-REGULATED DURING SEPTATION PROTEIN 1 DOMAIN-CONTAINING PROTEIN"/>
    <property type="match status" value="1"/>
</dbReference>
<feature type="compositionally biased region" description="Low complexity" evidence="2">
    <location>
        <begin position="662"/>
        <end position="679"/>
    </location>
</feature>
<feature type="compositionally biased region" description="Acidic residues" evidence="2">
    <location>
        <begin position="680"/>
        <end position="699"/>
    </location>
</feature>
<feature type="compositionally biased region" description="Polar residues" evidence="2">
    <location>
        <begin position="120"/>
        <end position="150"/>
    </location>
</feature>
<proteinExistence type="predicted"/>
<dbReference type="OMA" id="EYSVHVN"/>
<feature type="compositionally biased region" description="Polar residues" evidence="2">
    <location>
        <begin position="651"/>
        <end position="661"/>
    </location>
</feature>
<feature type="compositionally biased region" description="Low complexity" evidence="2">
    <location>
        <begin position="64"/>
        <end position="84"/>
    </location>
</feature>
<reference evidence="4" key="1">
    <citation type="journal article" date="2015" name="BMC Genomics">
        <title>Genomic and transcriptomic analysis of the endophytic fungus Pestalotiopsis fici reveals its lifestyle and high potential for synthesis of natural products.</title>
        <authorList>
            <person name="Wang X."/>
            <person name="Zhang X."/>
            <person name="Liu L."/>
            <person name="Xiang M."/>
            <person name="Wang W."/>
            <person name="Sun X."/>
            <person name="Che Y."/>
            <person name="Guo L."/>
            <person name="Liu G."/>
            <person name="Guo L."/>
            <person name="Wang C."/>
            <person name="Yin W.B."/>
            <person name="Stadler M."/>
            <person name="Zhang X."/>
            <person name="Liu X."/>
        </authorList>
    </citation>
    <scope>NUCLEOTIDE SEQUENCE [LARGE SCALE GENOMIC DNA]</scope>
    <source>
        <strain evidence="4">W106-1 / CGMCC3.15140</strain>
    </source>
</reference>
<feature type="compositionally biased region" description="Basic and acidic residues" evidence="2">
    <location>
        <begin position="716"/>
        <end position="728"/>
    </location>
</feature>
<dbReference type="eggNOG" id="ENOG502SDCC">
    <property type="taxonomic scope" value="Eukaryota"/>
</dbReference>
<feature type="region of interest" description="Disordered" evidence="2">
    <location>
        <begin position="569"/>
        <end position="598"/>
    </location>
</feature>
<dbReference type="Proteomes" id="UP000030651">
    <property type="component" value="Unassembled WGS sequence"/>
</dbReference>
<dbReference type="HOGENOM" id="CLU_012103_0_1_1"/>
<dbReference type="RefSeq" id="XP_007840108.1">
    <property type="nucleotide sequence ID" value="XM_007841917.1"/>
</dbReference>
<feature type="compositionally biased region" description="Polar residues" evidence="2">
    <location>
        <begin position="161"/>
        <end position="181"/>
    </location>
</feature>
<keyword evidence="1" id="KW-0175">Coiled coil</keyword>
<feature type="region of interest" description="Disordered" evidence="2">
    <location>
        <begin position="649"/>
        <end position="728"/>
    </location>
</feature>
<feature type="compositionally biased region" description="Polar residues" evidence="2">
    <location>
        <begin position="1"/>
        <end position="10"/>
    </location>
</feature>
<sequence>MRALNSTASKTIAKVNSGKPSQRKNQSPATEAQPYDQPATHAHGSRLALNVNPSSTARPRRPSSRQSALSSFSATSSSGNLSSTFKRLPSSEALRAKASRPTIITATVAKPSRAAPISGANRNQNNKLTTASHPPTSQAKQPSSVTSRLSRSPHAARLPLNSRNQNAAQMTQKASSMSRNVKVTMPPDRSTNPTAAGRPTLPHLSASATRSSNRPPLTPKIAASKPTQAPSLAANAGNLSVRRTNARSTNGSTVSARSTPQPPDDDQASFLGHNITPRSGKRQSRVDSANSTPNGTPDPGRLDAWDRDLRVAYPSSPGGHHGEAARRPVVAFSPGPAEPRMPAKHELHVDLDSKFFHASDIKSNQSAQPKPTIAKSSNFLYASGLSAHSAESKPSTGGLYTSAPSATSSQNDLSSKFIYANGTPDLKPGPSTGSSRPGSVISVNSKAAPNRAPTSAPSGGLSNSQRSISPPKNGQQPYVAQLKSPNMPTATTRGQGTLPPQLGPAPTLRRTSTGTSLSSHSRNGSAVMGEADLKGSFISSGPPSPLPLASPSQPPLTLASIIQAAEDFGEDESVGSHDDSHSEVQSPTKSTHSGDPVNDLVANARRERKVQDLQITNASLEAINRTLERQLRKQTSELRRFRRMSRAGRLSTLSGAESSRAVSDSVSGVVEDVDGLPLSDLDEEVSDELEGEEDEEPFSDTDSASESVSPSLMATRDARYGRKDEQQLQRDLSKHKELLIDSQKINQSIKRCLDWTEELIKEGKKALEYSIRPSDVVVPGPRVLNPADEEEHTQASINFDQDAPFEDAHNETDDEAIEPERIMPLEPRLAGWKPDSEAQGSVAT</sequence>
<evidence type="ECO:0000313" key="3">
    <source>
        <dbReference type="EMBL" id="ETS74852.1"/>
    </source>
</evidence>
<feature type="compositionally biased region" description="Basic and acidic residues" evidence="2">
    <location>
        <begin position="300"/>
        <end position="310"/>
    </location>
</feature>
<evidence type="ECO:0000313" key="4">
    <source>
        <dbReference type="Proteomes" id="UP000030651"/>
    </source>
</evidence>
<feature type="compositionally biased region" description="Polar residues" evidence="2">
    <location>
        <begin position="237"/>
        <end position="259"/>
    </location>
</feature>
<feature type="compositionally biased region" description="Pro residues" evidence="2">
    <location>
        <begin position="542"/>
        <end position="554"/>
    </location>
</feature>
<feature type="compositionally biased region" description="Low complexity" evidence="2">
    <location>
        <begin position="507"/>
        <end position="522"/>
    </location>
</feature>
<feature type="compositionally biased region" description="Polar residues" evidence="2">
    <location>
        <begin position="700"/>
        <end position="712"/>
    </location>
</feature>
<dbReference type="KEGG" id="pfy:PFICI_13336"/>
<dbReference type="InParanoid" id="W3WP01"/>
<dbReference type="GeneID" id="19278349"/>
<accession>W3WP01</accession>
<dbReference type="PANTHER" id="PTHR38701">
    <property type="entry name" value="CHROMOSOME 8, WHOLE GENOME SHOTGUN SEQUENCE"/>
    <property type="match status" value="1"/>
</dbReference>
<dbReference type="AlphaFoldDB" id="W3WP01"/>
<evidence type="ECO:0000256" key="1">
    <source>
        <dbReference type="SAM" id="Coils"/>
    </source>
</evidence>
<feature type="region of interest" description="Disordered" evidence="2">
    <location>
        <begin position="388"/>
        <end position="555"/>
    </location>
</feature>
<organism evidence="3 4">
    <name type="scientific">Pestalotiopsis fici (strain W106-1 / CGMCC3.15140)</name>
    <dbReference type="NCBI Taxonomy" id="1229662"/>
    <lineage>
        <taxon>Eukaryota</taxon>
        <taxon>Fungi</taxon>
        <taxon>Dikarya</taxon>
        <taxon>Ascomycota</taxon>
        <taxon>Pezizomycotina</taxon>
        <taxon>Sordariomycetes</taxon>
        <taxon>Xylariomycetidae</taxon>
        <taxon>Amphisphaeriales</taxon>
        <taxon>Sporocadaceae</taxon>
        <taxon>Pestalotiopsis</taxon>
    </lineage>
</organism>
<feature type="compositionally biased region" description="Polar residues" evidence="2">
    <location>
        <begin position="286"/>
        <end position="295"/>
    </location>
</feature>